<evidence type="ECO:0000256" key="4">
    <source>
        <dbReference type="ARBA" id="ARBA00022692"/>
    </source>
</evidence>
<dbReference type="PANTHER" id="PTHR40074:SF2">
    <property type="entry name" value="O-ACETYLTRANSFERASE WECH"/>
    <property type="match status" value="1"/>
</dbReference>
<dbReference type="PANTHER" id="PTHR40074">
    <property type="entry name" value="O-ACETYLTRANSFERASE WECH"/>
    <property type="match status" value="1"/>
</dbReference>
<dbReference type="GO" id="GO:0005886">
    <property type="term" value="C:plasma membrane"/>
    <property type="evidence" value="ECO:0007669"/>
    <property type="project" value="UniProtKB-SubCell"/>
</dbReference>
<evidence type="ECO:0000256" key="1">
    <source>
        <dbReference type="ARBA" id="ARBA00004651"/>
    </source>
</evidence>
<feature type="transmembrane region" description="Helical" evidence="7">
    <location>
        <begin position="123"/>
        <end position="143"/>
    </location>
</feature>
<gene>
    <name evidence="9" type="ORF">bhn_I2418</name>
</gene>
<keyword evidence="10" id="KW-1185">Reference proteome</keyword>
<evidence type="ECO:0000259" key="8">
    <source>
        <dbReference type="Pfam" id="PF01757"/>
    </source>
</evidence>
<dbReference type="Pfam" id="PF01757">
    <property type="entry name" value="Acyl_transf_3"/>
    <property type="match status" value="1"/>
</dbReference>
<feature type="transmembrane region" description="Helical" evidence="7">
    <location>
        <begin position="80"/>
        <end position="103"/>
    </location>
</feature>
<proteinExistence type="inferred from homology"/>
<feature type="transmembrane region" description="Helical" evidence="7">
    <location>
        <begin position="155"/>
        <end position="174"/>
    </location>
</feature>
<feature type="transmembrane region" description="Helical" evidence="7">
    <location>
        <begin position="7"/>
        <end position="26"/>
    </location>
</feature>
<keyword evidence="3" id="KW-1003">Cell membrane</keyword>
<sequence length="370" mass="42848">MSVRKPNFELLRIIAMLMIVTLHYNIHADALLQLGVPASKVQIFATVIETFCITGVNVYVLLSGYFLSQTNIKLSRILKLICQVYFYTILISVAMMMVGTYTVGSDDTIYKTAQYLFPISSEHYWFVTAYVIMYVLSPVLNAAVNALSRIQLKTVIIGLLIWFCGIKSIVPVMFVTDHAGYDYGWFICLYLIAAYIRKYDVVLFFNAKRSALVFLISSLISLAMSLALHYINLVRGGFIYYSQVPTHYNFIFTLTGALGLFSVFRFLKMKENWFANVVRFVAPFTFGVYLVHMHLEIRNRWVEWLESLIGPVPMDNVLFFAWHMIRCVIIVFAAGIFVDWIRKMIFDFIGRVMKDTKLFKFIRKWDEKIC</sequence>
<dbReference type="KEGG" id="bhu:bhn_I2418"/>
<dbReference type="OrthoDB" id="9816377at2"/>
<feature type="transmembrane region" description="Helical" evidence="7">
    <location>
        <begin position="46"/>
        <end position="68"/>
    </location>
</feature>
<evidence type="ECO:0000313" key="9">
    <source>
        <dbReference type="EMBL" id="AOZ97450.1"/>
    </source>
</evidence>
<dbReference type="AlphaFoldDB" id="A0A1D9P4F3"/>
<protein>
    <submittedName>
        <fullName evidence="9">Acyltransferase</fullName>
    </submittedName>
</protein>
<comment type="similarity">
    <text evidence="2">Belongs to the acyltransferase 3 family.</text>
</comment>
<feature type="transmembrane region" description="Helical" evidence="7">
    <location>
        <begin position="250"/>
        <end position="267"/>
    </location>
</feature>
<feature type="domain" description="Acyltransferase 3" evidence="8">
    <location>
        <begin position="7"/>
        <end position="293"/>
    </location>
</feature>
<keyword evidence="9" id="KW-0012">Acyltransferase</keyword>
<feature type="transmembrane region" description="Helical" evidence="7">
    <location>
        <begin position="211"/>
        <end position="230"/>
    </location>
</feature>
<keyword evidence="5 7" id="KW-1133">Transmembrane helix</keyword>
<keyword evidence="4 7" id="KW-0812">Transmembrane</keyword>
<feature type="transmembrane region" description="Helical" evidence="7">
    <location>
        <begin position="317"/>
        <end position="341"/>
    </location>
</feature>
<evidence type="ECO:0000256" key="3">
    <source>
        <dbReference type="ARBA" id="ARBA00022475"/>
    </source>
</evidence>
<feature type="transmembrane region" description="Helical" evidence="7">
    <location>
        <begin position="274"/>
        <end position="297"/>
    </location>
</feature>
<evidence type="ECO:0000313" key="10">
    <source>
        <dbReference type="Proteomes" id="UP000179284"/>
    </source>
</evidence>
<organism evidence="9 10">
    <name type="scientific">Butyrivibrio hungatei</name>
    <dbReference type="NCBI Taxonomy" id="185008"/>
    <lineage>
        <taxon>Bacteria</taxon>
        <taxon>Bacillati</taxon>
        <taxon>Bacillota</taxon>
        <taxon>Clostridia</taxon>
        <taxon>Lachnospirales</taxon>
        <taxon>Lachnospiraceae</taxon>
        <taxon>Butyrivibrio</taxon>
    </lineage>
</organism>
<evidence type="ECO:0000256" key="5">
    <source>
        <dbReference type="ARBA" id="ARBA00022989"/>
    </source>
</evidence>
<keyword evidence="6 7" id="KW-0472">Membrane</keyword>
<evidence type="ECO:0000256" key="2">
    <source>
        <dbReference type="ARBA" id="ARBA00007400"/>
    </source>
</evidence>
<evidence type="ECO:0000256" key="6">
    <source>
        <dbReference type="ARBA" id="ARBA00023136"/>
    </source>
</evidence>
<keyword evidence="9" id="KW-0808">Transferase</keyword>
<dbReference type="InterPro" id="IPR002656">
    <property type="entry name" value="Acyl_transf_3_dom"/>
</dbReference>
<dbReference type="RefSeq" id="WP_071177053.1">
    <property type="nucleotide sequence ID" value="NZ_CP017831.1"/>
</dbReference>
<evidence type="ECO:0000256" key="7">
    <source>
        <dbReference type="SAM" id="Phobius"/>
    </source>
</evidence>
<feature type="transmembrane region" description="Helical" evidence="7">
    <location>
        <begin position="180"/>
        <end position="199"/>
    </location>
</feature>
<dbReference type="EMBL" id="CP017831">
    <property type="protein sequence ID" value="AOZ97450.1"/>
    <property type="molecule type" value="Genomic_DNA"/>
</dbReference>
<accession>A0A1D9P4F3</accession>
<dbReference type="GO" id="GO:0009246">
    <property type="term" value="P:enterobacterial common antigen biosynthetic process"/>
    <property type="evidence" value="ECO:0007669"/>
    <property type="project" value="TreeGrafter"/>
</dbReference>
<name>A0A1D9P4F3_9FIRM</name>
<dbReference type="Proteomes" id="UP000179284">
    <property type="component" value="Chromosome I"/>
</dbReference>
<dbReference type="GO" id="GO:0016413">
    <property type="term" value="F:O-acetyltransferase activity"/>
    <property type="evidence" value="ECO:0007669"/>
    <property type="project" value="TreeGrafter"/>
</dbReference>
<comment type="subcellular location">
    <subcellularLocation>
        <location evidence="1">Cell membrane</location>
        <topology evidence="1">Multi-pass membrane protein</topology>
    </subcellularLocation>
</comment>
<reference evidence="10" key="1">
    <citation type="submission" date="2016-10" db="EMBL/GenBank/DDBJ databases">
        <title>The complete genome sequence of the rumen bacterium Butyrivibrio hungatei MB2003.</title>
        <authorList>
            <person name="Palevich N."/>
            <person name="Kelly W.J."/>
            <person name="Leahy S.C."/>
            <person name="Altermann E."/>
            <person name="Rakonjac J."/>
            <person name="Attwood G.T."/>
        </authorList>
    </citation>
    <scope>NUCLEOTIDE SEQUENCE [LARGE SCALE GENOMIC DNA]</scope>
    <source>
        <strain evidence="10">MB2003</strain>
    </source>
</reference>